<feature type="transmembrane region" description="Helical" evidence="1">
    <location>
        <begin position="61"/>
        <end position="82"/>
    </location>
</feature>
<keyword evidence="1" id="KW-1133">Transmembrane helix</keyword>
<name>A0A7K3NIS6_9BACT</name>
<organism evidence="2 3">
    <name type="scientific">Desulfolutivibrio sulfodismutans</name>
    <dbReference type="NCBI Taxonomy" id="63561"/>
    <lineage>
        <taxon>Bacteria</taxon>
        <taxon>Pseudomonadati</taxon>
        <taxon>Thermodesulfobacteriota</taxon>
        <taxon>Desulfovibrionia</taxon>
        <taxon>Desulfovibrionales</taxon>
        <taxon>Desulfovibrionaceae</taxon>
        <taxon>Desulfolutivibrio</taxon>
    </lineage>
</organism>
<dbReference type="EMBL" id="JAAGRQ010000012">
    <property type="protein sequence ID" value="NDY55997.1"/>
    <property type="molecule type" value="Genomic_DNA"/>
</dbReference>
<accession>A0A7K3NIS6</accession>
<dbReference type="RefSeq" id="WP_163301050.1">
    <property type="nucleotide sequence ID" value="NZ_JAAGRQ010000012.1"/>
</dbReference>
<gene>
    <name evidence="2" type="ORF">G3N56_04460</name>
</gene>
<protein>
    <submittedName>
        <fullName evidence="2">Uncharacterized protein</fullName>
    </submittedName>
</protein>
<evidence type="ECO:0000313" key="3">
    <source>
        <dbReference type="Proteomes" id="UP000469724"/>
    </source>
</evidence>
<evidence type="ECO:0000256" key="1">
    <source>
        <dbReference type="SAM" id="Phobius"/>
    </source>
</evidence>
<reference evidence="2 3" key="1">
    <citation type="submission" date="2020-02" db="EMBL/GenBank/DDBJ databases">
        <title>Comparative genomics of sulfur disproportionating microorganisms.</title>
        <authorList>
            <person name="Ward L.M."/>
            <person name="Bertran E."/>
            <person name="Johnston D.T."/>
        </authorList>
    </citation>
    <scope>NUCLEOTIDE SEQUENCE [LARGE SCALE GENOMIC DNA]</scope>
    <source>
        <strain evidence="2 3">DSM 3696</strain>
    </source>
</reference>
<evidence type="ECO:0000313" key="2">
    <source>
        <dbReference type="EMBL" id="NDY55997.1"/>
    </source>
</evidence>
<keyword evidence="1" id="KW-0472">Membrane</keyword>
<keyword evidence="1" id="KW-0812">Transmembrane</keyword>
<proteinExistence type="predicted"/>
<comment type="caution">
    <text evidence="2">The sequence shown here is derived from an EMBL/GenBank/DDBJ whole genome shotgun (WGS) entry which is preliminary data.</text>
</comment>
<sequence>MTTNRNNQADRLACLRRAHADRPVPGVDDRAVRAIMARIDELPAYRRKEAIHIPWERLSRVFYPFAAASAVAAGVCAVWSLSLEQGLDWLLLRTVLADPTGLSALRLAGL</sequence>
<dbReference type="AlphaFoldDB" id="A0A7K3NIS6"/>
<keyword evidence="3" id="KW-1185">Reference proteome</keyword>
<dbReference type="Proteomes" id="UP000469724">
    <property type="component" value="Unassembled WGS sequence"/>
</dbReference>